<feature type="domain" description="Carbohydrate kinase PfkB" evidence="5">
    <location>
        <begin position="48"/>
        <end position="331"/>
    </location>
</feature>
<feature type="region of interest" description="Disordered" evidence="4">
    <location>
        <begin position="115"/>
        <end position="140"/>
    </location>
</feature>
<name>A0A1Y0C378_9MYCO</name>
<dbReference type="SUPFAM" id="SSF53613">
    <property type="entry name" value="Ribokinase-like"/>
    <property type="match status" value="1"/>
</dbReference>
<reference evidence="6 7" key="1">
    <citation type="submission" date="2017-04" db="EMBL/GenBank/DDBJ databases">
        <title>Whole Genome Sequence of 1,4-Dioxane Degrading Bacterium Mycobacterium dioxanotrophicus PH-06.</title>
        <authorList>
            <person name="He Y."/>
        </authorList>
    </citation>
    <scope>NUCLEOTIDE SEQUENCE [LARGE SCALE GENOMIC DNA]</scope>
    <source>
        <strain evidence="6 7">PH-06</strain>
    </source>
</reference>
<evidence type="ECO:0000259" key="5">
    <source>
        <dbReference type="Pfam" id="PF00294"/>
    </source>
</evidence>
<evidence type="ECO:0000256" key="3">
    <source>
        <dbReference type="ARBA" id="ARBA00022777"/>
    </source>
</evidence>
<evidence type="ECO:0000256" key="2">
    <source>
        <dbReference type="ARBA" id="ARBA00022679"/>
    </source>
</evidence>
<feature type="region of interest" description="Disordered" evidence="4">
    <location>
        <begin position="1"/>
        <end position="24"/>
    </location>
</feature>
<feature type="compositionally biased region" description="Polar residues" evidence="4">
    <location>
        <begin position="131"/>
        <end position="140"/>
    </location>
</feature>
<evidence type="ECO:0000256" key="1">
    <source>
        <dbReference type="ARBA" id="ARBA00010688"/>
    </source>
</evidence>
<gene>
    <name evidence="6" type="ORF">BTO20_14495</name>
</gene>
<keyword evidence="2" id="KW-0808">Transferase</keyword>
<proteinExistence type="inferred from homology"/>
<dbReference type="CDD" id="cd01166">
    <property type="entry name" value="KdgK"/>
    <property type="match status" value="1"/>
</dbReference>
<dbReference type="InterPro" id="IPR052700">
    <property type="entry name" value="Carb_kinase_PfkB-like"/>
</dbReference>
<organism evidence="6 7">
    <name type="scientific">Mycobacterium dioxanotrophicus</name>
    <dbReference type="NCBI Taxonomy" id="482462"/>
    <lineage>
        <taxon>Bacteria</taxon>
        <taxon>Bacillati</taxon>
        <taxon>Actinomycetota</taxon>
        <taxon>Actinomycetes</taxon>
        <taxon>Mycobacteriales</taxon>
        <taxon>Mycobacteriaceae</taxon>
        <taxon>Mycobacterium</taxon>
    </lineage>
</organism>
<dbReference type="EMBL" id="CP020809">
    <property type="protein sequence ID" value="ART69641.1"/>
    <property type="molecule type" value="Genomic_DNA"/>
</dbReference>
<sequence>MTPTPRQSSTHRRTAVHEPTTNPVRGVACLGEPLVLTSDADPHLAGAQAGLHLAGAQAGLHLAGAEANVAAGLVAWGIPAAFVGRLGDDDFGALIRSELIARGVDVSAVEIDPTRPTGHYSKVTAPDETGEPQTVSRYTRSGSAASAMTPAFLDSPARAAAFKHAAVVHCSGITAALSDTCLAMMRRLLTDRPGITGRMSFDVNWREQLWPDGDPAKVVDLANRADLVLVGADEALRVMGTADPAELRRILPAPNTLVIKDGARRAIAVDRAGATIVVPALSVEVVEPVGAGDAFAAGFLSGIVRGEDTATCLRRGHLGAAVTLTVVADSAPPPPEELARQLLTCSERQWAATTVTASGISMQDRV</sequence>
<evidence type="ECO:0000313" key="7">
    <source>
        <dbReference type="Proteomes" id="UP000195331"/>
    </source>
</evidence>
<dbReference type="OrthoDB" id="9808601at2"/>
<keyword evidence="7" id="KW-1185">Reference proteome</keyword>
<dbReference type="InterPro" id="IPR011611">
    <property type="entry name" value="PfkB_dom"/>
</dbReference>
<dbReference type="Proteomes" id="UP000195331">
    <property type="component" value="Chromosome"/>
</dbReference>
<comment type="similarity">
    <text evidence="1">Belongs to the carbohydrate kinase PfkB family.</text>
</comment>
<evidence type="ECO:0000313" key="6">
    <source>
        <dbReference type="EMBL" id="ART69641.1"/>
    </source>
</evidence>
<dbReference type="AlphaFoldDB" id="A0A1Y0C378"/>
<dbReference type="PANTHER" id="PTHR43320:SF2">
    <property type="entry name" value="2-DEHYDRO-3-DEOXYGLUCONOKINASE_2-DEHYDRO-3-DEOXYGALACTONOKINASE"/>
    <property type="match status" value="1"/>
</dbReference>
<protein>
    <submittedName>
        <fullName evidence="6">Carbohydrate kinase</fullName>
    </submittedName>
</protein>
<dbReference type="Pfam" id="PF00294">
    <property type="entry name" value="PfkB"/>
    <property type="match status" value="1"/>
</dbReference>
<dbReference type="InterPro" id="IPR029056">
    <property type="entry name" value="Ribokinase-like"/>
</dbReference>
<keyword evidence="3 6" id="KW-0418">Kinase</keyword>
<dbReference type="PANTHER" id="PTHR43320">
    <property type="entry name" value="SUGAR KINASE"/>
    <property type="match status" value="1"/>
</dbReference>
<evidence type="ECO:0000256" key="4">
    <source>
        <dbReference type="SAM" id="MobiDB-lite"/>
    </source>
</evidence>
<dbReference type="GO" id="GO:0016301">
    <property type="term" value="F:kinase activity"/>
    <property type="evidence" value="ECO:0007669"/>
    <property type="project" value="UniProtKB-KW"/>
</dbReference>
<dbReference type="Gene3D" id="3.40.1190.20">
    <property type="match status" value="1"/>
</dbReference>
<dbReference type="KEGG" id="mdx:BTO20_14495"/>
<accession>A0A1Y0C378</accession>